<dbReference type="Proteomes" id="UP000285710">
    <property type="component" value="Unassembled WGS sequence"/>
</dbReference>
<dbReference type="EMBL" id="SAUW01000003">
    <property type="protein sequence ID" value="RWR14255.1"/>
    <property type="molecule type" value="Genomic_DNA"/>
</dbReference>
<organism evidence="1 2">
    <name type="scientific">Paenirhodobacter populi</name>
    <dbReference type="NCBI Taxonomy" id="2306993"/>
    <lineage>
        <taxon>Bacteria</taxon>
        <taxon>Pseudomonadati</taxon>
        <taxon>Pseudomonadota</taxon>
        <taxon>Alphaproteobacteria</taxon>
        <taxon>Rhodobacterales</taxon>
        <taxon>Rhodobacter group</taxon>
        <taxon>Paenirhodobacter</taxon>
    </lineage>
</organism>
<protein>
    <submittedName>
        <fullName evidence="1">Uncharacterized protein</fullName>
    </submittedName>
</protein>
<comment type="caution">
    <text evidence="1">The sequence shown here is derived from an EMBL/GenBank/DDBJ whole genome shotgun (WGS) entry which is preliminary data.</text>
</comment>
<evidence type="ECO:0000313" key="1">
    <source>
        <dbReference type="EMBL" id="RWR14255.1"/>
    </source>
</evidence>
<reference evidence="1 2" key="1">
    <citation type="submission" date="2019-01" db="EMBL/GenBank/DDBJ databases">
        <title>Sinorhodobacter populi sp. nov. isolated from the symptomatic bark tissue of Populus euramericana canker.</title>
        <authorList>
            <person name="Xu G."/>
        </authorList>
    </citation>
    <scope>NUCLEOTIDE SEQUENCE [LARGE SCALE GENOMIC DNA]</scope>
    <source>
        <strain evidence="1 2">2D-5</strain>
    </source>
</reference>
<accession>A0A443J1J8</accession>
<dbReference type="RefSeq" id="WP_128268829.1">
    <property type="nucleotide sequence ID" value="NZ_SAUW01000003.1"/>
</dbReference>
<gene>
    <name evidence="1" type="ORF">D2T33_03295</name>
</gene>
<keyword evidence="2" id="KW-1185">Reference proteome</keyword>
<evidence type="ECO:0000313" key="2">
    <source>
        <dbReference type="Proteomes" id="UP000285710"/>
    </source>
</evidence>
<reference evidence="1 2" key="2">
    <citation type="submission" date="2019-01" db="EMBL/GenBank/DDBJ databases">
        <authorList>
            <person name="Li Y."/>
        </authorList>
    </citation>
    <scope>NUCLEOTIDE SEQUENCE [LARGE SCALE GENOMIC DNA]</scope>
    <source>
        <strain evidence="1 2">2D-5</strain>
    </source>
</reference>
<sequence>MKFVLVQSPTVWWPVTVRVPDDATPGKMSEQKLKVQFVIRDRDQTLDRQEEYAALETERERLAFEEDDMVSIIRGWDGVVDGNGNPVPFSEEMLRAAWKKAWFRLGVNLALQQILLGKEAQTGN</sequence>
<proteinExistence type="predicted"/>
<name>A0A443J1J8_9RHOB</name>
<dbReference type="AlphaFoldDB" id="A0A443J1J8"/>